<sequence>MVAAGVDFTFRNLICVGWVDDPSLYRLATITSSRLHYYTKSAHIGAAVSRQADVDHGGSRGAVQC</sequence>
<name>A0A699YS72_HAELA</name>
<comment type="caution">
    <text evidence="1">The sequence shown here is derived from an EMBL/GenBank/DDBJ whole genome shotgun (WGS) entry which is preliminary data.</text>
</comment>
<reference evidence="1 2" key="1">
    <citation type="submission" date="2020-02" db="EMBL/GenBank/DDBJ databases">
        <title>Draft genome sequence of Haematococcus lacustris strain NIES-144.</title>
        <authorList>
            <person name="Morimoto D."/>
            <person name="Nakagawa S."/>
            <person name="Yoshida T."/>
            <person name="Sawayama S."/>
        </authorList>
    </citation>
    <scope>NUCLEOTIDE SEQUENCE [LARGE SCALE GENOMIC DNA]</scope>
    <source>
        <strain evidence="1 2">NIES-144</strain>
    </source>
</reference>
<dbReference type="EMBL" id="BLLF01000329">
    <property type="protein sequence ID" value="GFH10598.1"/>
    <property type="molecule type" value="Genomic_DNA"/>
</dbReference>
<evidence type="ECO:0000313" key="1">
    <source>
        <dbReference type="EMBL" id="GFH10598.1"/>
    </source>
</evidence>
<organism evidence="1 2">
    <name type="scientific">Haematococcus lacustris</name>
    <name type="common">Green alga</name>
    <name type="synonym">Haematococcus pluvialis</name>
    <dbReference type="NCBI Taxonomy" id="44745"/>
    <lineage>
        <taxon>Eukaryota</taxon>
        <taxon>Viridiplantae</taxon>
        <taxon>Chlorophyta</taxon>
        <taxon>core chlorophytes</taxon>
        <taxon>Chlorophyceae</taxon>
        <taxon>CS clade</taxon>
        <taxon>Chlamydomonadales</taxon>
        <taxon>Haematococcaceae</taxon>
        <taxon>Haematococcus</taxon>
    </lineage>
</organism>
<protein>
    <submittedName>
        <fullName evidence="1">Uncharacterized protein</fullName>
    </submittedName>
</protein>
<accession>A0A699YS72</accession>
<evidence type="ECO:0000313" key="2">
    <source>
        <dbReference type="Proteomes" id="UP000485058"/>
    </source>
</evidence>
<proteinExistence type="predicted"/>
<gene>
    <name evidence="1" type="ORF">HaLaN_05939</name>
</gene>
<dbReference type="Proteomes" id="UP000485058">
    <property type="component" value="Unassembled WGS sequence"/>
</dbReference>
<keyword evidence="2" id="KW-1185">Reference proteome</keyword>
<dbReference type="AlphaFoldDB" id="A0A699YS72"/>